<dbReference type="CDD" id="cd00067">
    <property type="entry name" value="GAL4"/>
    <property type="match status" value="1"/>
</dbReference>
<feature type="compositionally biased region" description="Acidic residues" evidence="6">
    <location>
        <begin position="489"/>
        <end position="503"/>
    </location>
</feature>
<dbReference type="Pfam" id="PF00172">
    <property type="entry name" value="Zn_clus"/>
    <property type="match status" value="1"/>
</dbReference>
<dbReference type="GO" id="GO:0005634">
    <property type="term" value="C:nucleus"/>
    <property type="evidence" value="ECO:0007669"/>
    <property type="project" value="UniProtKB-SubCell"/>
</dbReference>
<dbReference type="Proteomes" id="UP000756346">
    <property type="component" value="Unassembled WGS sequence"/>
</dbReference>
<dbReference type="InterPro" id="IPR007219">
    <property type="entry name" value="XnlR_reg_dom"/>
</dbReference>
<dbReference type="EMBL" id="JAGTJQ010000010">
    <property type="protein sequence ID" value="KAH7020763.1"/>
    <property type="molecule type" value="Genomic_DNA"/>
</dbReference>
<evidence type="ECO:0000256" key="4">
    <source>
        <dbReference type="ARBA" id="ARBA00023163"/>
    </source>
</evidence>
<comment type="subcellular location">
    <subcellularLocation>
        <location evidence="1">Nucleus</location>
    </subcellularLocation>
</comment>
<evidence type="ECO:0000256" key="6">
    <source>
        <dbReference type="SAM" id="MobiDB-lite"/>
    </source>
</evidence>
<name>A0A9P8XV54_9PEZI</name>
<dbReference type="GO" id="GO:0006351">
    <property type="term" value="P:DNA-templated transcription"/>
    <property type="evidence" value="ECO:0007669"/>
    <property type="project" value="InterPro"/>
</dbReference>
<feature type="domain" description="Zn(2)-C6 fungal-type" evidence="7">
    <location>
        <begin position="8"/>
        <end position="38"/>
    </location>
</feature>
<evidence type="ECO:0000313" key="8">
    <source>
        <dbReference type="EMBL" id="KAH7020763.1"/>
    </source>
</evidence>
<dbReference type="InterPro" id="IPR050815">
    <property type="entry name" value="TF_fung"/>
</dbReference>
<dbReference type="OrthoDB" id="3862662at2759"/>
<dbReference type="GO" id="GO:0000981">
    <property type="term" value="F:DNA-binding transcription factor activity, RNA polymerase II-specific"/>
    <property type="evidence" value="ECO:0007669"/>
    <property type="project" value="InterPro"/>
</dbReference>
<organism evidence="8 9">
    <name type="scientific">Microdochium trichocladiopsis</name>
    <dbReference type="NCBI Taxonomy" id="1682393"/>
    <lineage>
        <taxon>Eukaryota</taxon>
        <taxon>Fungi</taxon>
        <taxon>Dikarya</taxon>
        <taxon>Ascomycota</taxon>
        <taxon>Pezizomycotina</taxon>
        <taxon>Sordariomycetes</taxon>
        <taxon>Xylariomycetidae</taxon>
        <taxon>Xylariales</taxon>
        <taxon>Microdochiaceae</taxon>
        <taxon>Microdochium</taxon>
    </lineage>
</organism>
<comment type="caution">
    <text evidence="8">The sequence shown here is derived from an EMBL/GenBank/DDBJ whole genome shotgun (WGS) entry which is preliminary data.</text>
</comment>
<dbReference type="Pfam" id="PF04082">
    <property type="entry name" value="Fungal_trans"/>
    <property type="match status" value="1"/>
</dbReference>
<dbReference type="GO" id="GO:0008270">
    <property type="term" value="F:zinc ion binding"/>
    <property type="evidence" value="ECO:0007669"/>
    <property type="project" value="InterPro"/>
</dbReference>
<dbReference type="InterPro" id="IPR001138">
    <property type="entry name" value="Zn2Cys6_DnaBD"/>
</dbReference>
<dbReference type="PANTHER" id="PTHR47338">
    <property type="entry name" value="ZN(II)2CYS6 TRANSCRIPTION FACTOR (EUROFUNG)-RELATED"/>
    <property type="match status" value="1"/>
</dbReference>
<dbReference type="SMART" id="SM00906">
    <property type="entry name" value="Fungal_trans"/>
    <property type="match status" value="1"/>
</dbReference>
<dbReference type="InterPro" id="IPR036864">
    <property type="entry name" value="Zn2-C6_fun-type_DNA-bd_sf"/>
</dbReference>
<dbReference type="Gene3D" id="4.10.240.10">
    <property type="entry name" value="Zn(2)-C6 fungal-type DNA-binding domain"/>
    <property type="match status" value="1"/>
</dbReference>
<proteinExistence type="predicted"/>
<reference evidence="8" key="1">
    <citation type="journal article" date="2021" name="Nat. Commun.">
        <title>Genetic determinants of endophytism in the Arabidopsis root mycobiome.</title>
        <authorList>
            <person name="Mesny F."/>
            <person name="Miyauchi S."/>
            <person name="Thiergart T."/>
            <person name="Pickel B."/>
            <person name="Atanasova L."/>
            <person name="Karlsson M."/>
            <person name="Huettel B."/>
            <person name="Barry K.W."/>
            <person name="Haridas S."/>
            <person name="Chen C."/>
            <person name="Bauer D."/>
            <person name="Andreopoulos W."/>
            <person name="Pangilinan J."/>
            <person name="LaButti K."/>
            <person name="Riley R."/>
            <person name="Lipzen A."/>
            <person name="Clum A."/>
            <person name="Drula E."/>
            <person name="Henrissat B."/>
            <person name="Kohler A."/>
            <person name="Grigoriev I.V."/>
            <person name="Martin F.M."/>
            <person name="Hacquard S."/>
        </authorList>
    </citation>
    <scope>NUCLEOTIDE SEQUENCE</scope>
    <source>
        <strain evidence="8">MPI-CAGE-CH-0230</strain>
    </source>
</reference>
<gene>
    <name evidence="8" type="ORF">B0I36DRAFT_353508</name>
</gene>
<evidence type="ECO:0000259" key="7">
    <source>
        <dbReference type="PROSITE" id="PS50048"/>
    </source>
</evidence>
<sequence>MTPRSAQACLACKQLKRRCDKVLPECSLCRRTSRSCLYGIEAGPLPTPGEWADVQARLAALENILPGFTPPPSTTLAALSTPGNDCSSSLAPSSADLVQPIPPPASPNHGDTAFPAALFVDLDCYIWSHARLPAPSGSIPAPVLALLSQDNCIIDASRSYFATIHKWLPIVSKKRLDMGLPVRSPGPDLAMLFLAMRVVTNPLADHQDLTLYRAAKDFLAQLEAEGCVSLLVLQAMVLIAVFEYGQAIYPAAWMTVGACARYADILGLAPGEFSLLGQLTTWTESEERRRVWWAISVLDKLVVVGGRRRPMLSESETEPRLPVDDDVWDLGDASKAFGYPTDTPHETPQPGFARLCQASVYLNRAIRSARAKPTVPSPTEVMALADELQSFASAVDRQGGGCTLETRIHLLASGALARSALFLVLDRCTCPEKMSAAPGYIPDPRAKTTEEIDLQIWATAVTQATSRHLHSVAMDVLALVRRRHSADQGAEDQDQEDDDDSDDTASMHVLGLLGPFVLDAMYESAATFHWFAAETGDESLRAAAADMDGFLDAASSRWRLASVYRENMAVYAVDKNTVREHEGRW</sequence>
<evidence type="ECO:0000256" key="1">
    <source>
        <dbReference type="ARBA" id="ARBA00004123"/>
    </source>
</evidence>
<dbReference type="SMART" id="SM00066">
    <property type="entry name" value="GAL4"/>
    <property type="match status" value="1"/>
</dbReference>
<dbReference type="GO" id="GO:0003677">
    <property type="term" value="F:DNA binding"/>
    <property type="evidence" value="ECO:0007669"/>
    <property type="project" value="InterPro"/>
</dbReference>
<protein>
    <submittedName>
        <fullName evidence="8">Fungal-specific transcription factor domain-containing protein</fullName>
    </submittedName>
</protein>
<evidence type="ECO:0000256" key="5">
    <source>
        <dbReference type="ARBA" id="ARBA00023242"/>
    </source>
</evidence>
<keyword evidence="2" id="KW-0479">Metal-binding</keyword>
<evidence type="ECO:0000256" key="2">
    <source>
        <dbReference type="ARBA" id="ARBA00022723"/>
    </source>
</evidence>
<evidence type="ECO:0000313" key="9">
    <source>
        <dbReference type="Proteomes" id="UP000756346"/>
    </source>
</evidence>
<dbReference type="PROSITE" id="PS00463">
    <property type="entry name" value="ZN2_CY6_FUNGAL_1"/>
    <property type="match status" value="1"/>
</dbReference>
<dbReference type="CDD" id="cd12148">
    <property type="entry name" value="fungal_TF_MHR"/>
    <property type="match status" value="1"/>
</dbReference>
<accession>A0A9P8XV54</accession>
<dbReference type="GeneID" id="70186762"/>
<dbReference type="SUPFAM" id="SSF57701">
    <property type="entry name" value="Zn2/Cys6 DNA-binding domain"/>
    <property type="match status" value="1"/>
</dbReference>
<keyword evidence="9" id="KW-1185">Reference proteome</keyword>
<dbReference type="AlphaFoldDB" id="A0A9P8XV54"/>
<dbReference type="RefSeq" id="XP_046006964.1">
    <property type="nucleotide sequence ID" value="XM_046157216.1"/>
</dbReference>
<keyword evidence="4" id="KW-0804">Transcription</keyword>
<dbReference type="PROSITE" id="PS50048">
    <property type="entry name" value="ZN2_CY6_FUNGAL_2"/>
    <property type="match status" value="1"/>
</dbReference>
<evidence type="ECO:0000256" key="3">
    <source>
        <dbReference type="ARBA" id="ARBA00023015"/>
    </source>
</evidence>
<dbReference type="PANTHER" id="PTHR47338:SF20">
    <property type="entry name" value="ZN(II)2CYS6 TRANSCRIPTION FACTOR (EUROFUNG)"/>
    <property type="match status" value="1"/>
</dbReference>
<feature type="region of interest" description="Disordered" evidence="6">
    <location>
        <begin position="485"/>
        <end position="504"/>
    </location>
</feature>
<keyword evidence="5" id="KW-0539">Nucleus</keyword>
<keyword evidence="3" id="KW-0805">Transcription regulation</keyword>